<gene>
    <name evidence="2" type="ORF">F511_23966</name>
</gene>
<dbReference type="Proteomes" id="UP000250235">
    <property type="component" value="Unassembled WGS sequence"/>
</dbReference>
<keyword evidence="1" id="KW-0732">Signal</keyword>
<dbReference type="AlphaFoldDB" id="A0A2Z7B1E3"/>
<keyword evidence="3" id="KW-1185">Reference proteome</keyword>
<feature type="chain" id="PRO_5016241121" evidence="1">
    <location>
        <begin position="22"/>
        <end position="127"/>
    </location>
</feature>
<reference evidence="2 3" key="1">
    <citation type="journal article" date="2015" name="Proc. Natl. Acad. Sci. U.S.A.">
        <title>The resurrection genome of Boea hygrometrica: A blueprint for survival of dehydration.</title>
        <authorList>
            <person name="Xiao L."/>
            <person name="Yang G."/>
            <person name="Zhang L."/>
            <person name="Yang X."/>
            <person name="Zhao S."/>
            <person name="Ji Z."/>
            <person name="Zhou Q."/>
            <person name="Hu M."/>
            <person name="Wang Y."/>
            <person name="Chen M."/>
            <person name="Xu Y."/>
            <person name="Jin H."/>
            <person name="Xiao X."/>
            <person name="Hu G."/>
            <person name="Bao F."/>
            <person name="Hu Y."/>
            <person name="Wan P."/>
            <person name="Li L."/>
            <person name="Deng X."/>
            <person name="Kuang T."/>
            <person name="Xiang C."/>
            <person name="Zhu J.K."/>
            <person name="Oliver M.J."/>
            <person name="He Y."/>
        </authorList>
    </citation>
    <scope>NUCLEOTIDE SEQUENCE [LARGE SCALE GENOMIC DNA]</scope>
    <source>
        <strain evidence="3">cv. XS01</strain>
    </source>
</reference>
<accession>A0A2Z7B1E3</accession>
<feature type="signal peptide" evidence="1">
    <location>
        <begin position="1"/>
        <end position="21"/>
    </location>
</feature>
<evidence type="ECO:0000313" key="2">
    <source>
        <dbReference type="EMBL" id="KZV27070.1"/>
    </source>
</evidence>
<evidence type="ECO:0000313" key="3">
    <source>
        <dbReference type="Proteomes" id="UP000250235"/>
    </source>
</evidence>
<evidence type="ECO:0000256" key="1">
    <source>
        <dbReference type="SAM" id="SignalP"/>
    </source>
</evidence>
<protein>
    <submittedName>
        <fullName evidence="2">Uncharacterized protein</fullName>
    </submittedName>
</protein>
<dbReference type="EMBL" id="KV010692">
    <property type="protein sequence ID" value="KZV27070.1"/>
    <property type="molecule type" value="Genomic_DNA"/>
</dbReference>
<proteinExistence type="predicted"/>
<name>A0A2Z7B1E3_9LAMI</name>
<sequence>MRFLRPLTLQCLLLFFPQIFADSITQLRASIDQIRLEQLSTLDNLDELKPALSGKITGLEMGFAQASSHQEMAFKAELNDVCKEVQIQKASLTQELTAFRLETQEGLNTLCAQLSEIISYINRGRDD</sequence>
<organism evidence="2 3">
    <name type="scientific">Dorcoceras hygrometricum</name>
    <dbReference type="NCBI Taxonomy" id="472368"/>
    <lineage>
        <taxon>Eukaryota</taxon>
        <taxon>Viridiplantae</taxon>
        <taxon>Streptophyta</taxon>
        <taxon>Embryophyta</taxon>
        <taxon>Tracheophyta</taxon>
        <taxon>Spermatophyta</taxon>
        <taxon>Magnoliopsida</taxon>
        <taxon>eudicotyledons</taxon>
        <taxon>Gunneridae</taxon>
        <taxon>Pentapetalae</taxon>
        <taxon>asterids</taxon>
        <taxon>lamiids</taxon>
        <taxon>Lamiales</taxon>
        <taxon>Gesneriaceae</taxon>
        <taxon>Didymocarpoideae</taxon>
        <taxon>Trichosporeae</taxon>
        <taxon>Loxocarpinae</taxon>
        <taxon>Dorcoceras</taxon>
    </lineage>
</organism>